<organism evidence="2 3">
    <name type="scientific">Zhouia amylolytica AD3</name>
    <dbReference type="NCBI Taxonomy" id="1286632"/>
    <lineage>
        <taxon>Bacteria</taxon>
        <taxon>Pseudomonadati</taxon>
        <taxon>Bacteroidota</taxon>
        <taxon>Flavobacteriia</taxon>
        <taxon>Flavobacteriales</taxon>
        <taxon>Flavobacteriaceae</taxon>
        <taxon>Zhouia</taxon>
    </lineage>
</organism>
<keyword evidence="1" id="KW-1133">Transmembrane helix</keyword>
<reference evidence="3" key="1">
    <citation type="submission" date="2013-11" db="EMBL/GenBank/DDBJ databases">
        <title>Draft genome sequence from a member of Zhouia, isolated tidal flat.</title>
        <authorList>
            <person name="Jin H."/>
            <person name="Jeon C.O."/>
        </authorList>
    </citation>
    <scope>NUCLEOTIDE SEQUENCE [LARGE SCALE GENOMIC DNA]</scope>
    <source>
        <strain evidence="3">AD3</strain>
    </source>
</reference>
<reference evidence="2 3" key="2">
    <citation type="journal article" date="2016" name="Genome Announc.">
        <title>Draft Genome Sequence of Zhouia amylolytica AD3, Isolated from Tidal Flat Sediment.</title>
        <authorList>
            <person name="Jia B."/>
            <person name="Jin H.M."/>
            <person name="Lee H.J."/>
            <person name="Jeon C.O."/>
        </authorList>
    </citation>
    <scope>NUCLEOTIDE SEQUENCE [LARGE SCALE GENOMIC DNA]</scope>
    <source>
        <strain evidence="2 3">AD3</strain>
    </source>
</reference>
<dbReference type="AlphaFoldDB" id="W2UL48"/>
<keyword evidence="3" id="KW-1185">Reference proteome</keyword>
<sequence>MILYGFQVGNMFRSIVALLIILILGFNVITFFNKKQE</sequence>
<feature type="transmembrane region" description="Helical" evidence="1">
    <location>
        <begin position="12"/>
        <end position="32"/>
    </location>
</feature>
<comment type="caution">
    <text evidence="2">The sequence shown here is derived from an EMBL/GenBank/DDBJ whole genome shotgun (WGS) entry which is preliminary data.</text>
</comment>
<dbReference type="Proteomes" id="UP000018850">
    <property type="component" value="Unassembled WGS sequence"/>
</dbReference>
<evidence type="ECO:0000256" key="1">
    <source>
        <dbReference type="SAM" id="Phobius"/>
    </source>
</evidence>
<name>W2UL48_9FLAO</name>
<dbReference type="EMBL" id="AYXY01000026">
    <property type="protein sequence ID" value="ETN94166.1"/>
    <property type="molecule type" value="Genomic_DNA"/>
</dbReference>
<proteinExistence type="predicted"/>
<accession>W2UL48</accession>
<keyword evidence="1" id="KW-0472">Membrane</keyword>
<evidence type="ECO:0000313" key="3">
    <source>
        <dbReference type="Proteomes" id="UP000018850"/>
    </source>
</evidence>
<protein>
    <submittedName>
        <fullName evidence="2">Uncharacterized protein</fullName>
    </submittedName>
</protein>
<keyword evidence="1" id="KW-0812">Transmembrane</keyword>
<evidence type="ECO:0000313" key="2">
    <source>
        <dbReference type="EMBL" id="ETN94166.1"/>
    </source>
</evidence>
<gene>
    <name evidence="2" type="ORF">P278_29700</name>
</gene>